<protein>
    <submittedName>
        <fullName evidence="2">Uncharacterized protein</fullName>
    </submittedName>
</protein>
<evidence type="ECO:0000313" key="2">
    <source>
        <dbReference type="EMBL" id="KAF2732405.1"/>
    </source>
</evidence>
<feature type="region of interest" description="Disordered" evidence="1">
    <location>
        <begin position="40"/>
        <end position="216"/>
    </location>
</feature>
<feature type="compositionally biased region" description="Low complexity" evidence="1">
    <location>
        <begin position="41"/>
        <end position="54"/>
    </location>
</feature>
<comment type="caution">
    <text evidence="2">The sequence shown here is derived from an EMBL/GenBank/DDBJ whole genome shotgun (WGS) entry which is preliminary data.</text>
</comment>
<dbReference type="AlphaFoldDB" id="A0A9P4V1L1"/>
<keyword evidence="3" id="KW-1185">Reference proteome</keyword>
<organism evidence="2 3">
    <name type="scientific">Polyplosphaeria fusca</name>
    <dbReference type="NCBI Taxonomy" id="682080"/>
    <lineage>
        <taxon>Eukaryota</taxon>
        <taxon>Fungi</taxon>
        <taxon>Dikarya</taxon>
        <taxon>Ascomycota</taxon>
        <taxon>Pezizomycotina</taxon>
        <taxon>Dothideomycetes</taxon>
        <taxon>Pleosporomycetidae</taxon>
        <taxon>Pleosporales</taxon>
        <taxon>Tetraplosphaeriaceae</taxon>
        <taxon>Polyplosphaeria</taxon>
    </lineage>
</organism>
<evidence type="ECO:0000256" key="1">
    <source>
        <dbReference type="SAM" id="MobiDB-lite"/>
    </source>
</evidence>
<feature type="compositionally biased region" description="Polar residues" evidence="1">
    <location>
        <begin position="55"/>
        <end position="67"/>
    </location>
</feature>
<dbReference type="OrthoDB" id="5326346at2759"/>
<dbReference type="EMBL" id="ML996177">
    <property type="protein sequence ID" value="KAF2732405.1"/>
    <property type="molecule type" value="Genomic_DNA"/>
</dbReference>
<reference evidence="2" key="1">
    <citation type="journal article" date="2020" name="Stud. Mycol.">
        <title>101 Dothideomycetes genomes: a test case for predicting lifestyles and emergence of pathogens.</title>
        <authorList>
            <person name="Haridas S."/>
            <person name="Albert R."/>
            <person name="Binder M."/>
            <person name="Bloem J."/>
            <person name="Labutti K."/>
            <person name="Salamov A."/>
            <person name="Andreopoulos B."/>
            <person name="Baker S."/>
            <person name="Barry K."/>
            <person name="Bills G."/>
            <person name="Bluhm B."/>
            <person name="Cannon C."/>
            <person name="Castanera R."/>
            <person name="Culley D."/>
            <person name="Daum C."/>
            <person name="Ezra D."/>
            <person name="Gonzalez J."/>
            <person name="Henrissat B."/>
            <person name="Kuo A."/>
            <person name="Liang C."/>
            <person name="Lipzen A."/>
            <person name="Lutzoni F."/>
            <person name="Magnuson J."/>
            <person name="Mondo S."/>
            <person name="Nolan M."/>
            <person name="Ohm R."/>
            <person name="Pangilinan J."/>
            <person name="Park H.-J."/>
            <person name="Ramirez L."/>
            <person name="Alfaro M."/>
            <person name="Sun H."/>
            <person name="Tritt A."/>
            <person name="Yoshinaga Y."/>
            <person name="Zwiers L.-H."/>
            <person name="Turgeon B."/>
            <person name="Goodwin S."/>
            <person name="Spatafora J."/>
            <person name="Crous P."/>
            <person name="Grigoriev I."/>
        </authorList>
    </citation>
    <scope>NUCLEOTIDE SEQUENCE</scope>
    <source>
        <strain evidence="2">CBS 125425</strain>
    </source>
</reference>
<sequence length="523" mass="58802">MEGGPYHIDPDADTVVILRNPCIKFAPWNTFEEEVAEEVAAETAAAQAAATSQSLEISKQSSDVTFSDTKEPVSIEDEDGLGFFFATASKKGKKSKNEKQSKKGMIAPIPPPSPPRDTEEVENEDPRLPANTEDEDKGQFSWGVKKGKKAKKGAVTPRPPEGLENEERPKEIQSQPQDSIFGSDTNFTNAGPSNVQDVGSNSDVNTMIPSSHHQFDDVPEAEEDVILEEEPGICYYVSSRHLKMASPYSDGLFHVSAEDWDEKTFLLLMNMFHLQCAQIPSTLTLESMAKLAVLIDYYECALSIMIWTSNWVEDLKKSAFIPKTYCRDLILWVCVAWHFDMKLQFKEATMSAVKQCNESKIRTCGLPVPDRIVSNIETSRWQAIESVMEGLYDWLEIFETDRYSCSTNTAHDLACGSILLGALRKQMRKLDYLPDRPEVPFHGIYLDAVCNGVSSLKSPKWSDCCDGYYGHSYHERHACNFDPNVKQMAESVLKGVVGFEIREFRETKGKKSLKMDSSFWEKK</sequence>
<proteinExistence type="predicted"/>
<gene>
    <name evidence="2" type="ORF">EJ04DRAFT_565982</name>
</gene>
<dbReference type="Proteomes" id="UP000799444">
    <property type="component" value="Unassembled WGS sequence"/>
</dbReference>
<accession>A0A9P4V1L1</accession>
<feature type="compositionally biased region" description="Polar residues" evidence="1">
    <location>
        <begin position="172"/>
        <end position="212"/>
    </location>
</feature>
<evidence type="ECO:0000313" key="3">
    <source>
        <dbReference type="Proteomes" id="UP000799444"/>
    </source>
</evidence>
<name>A0A9P4V1L1_9PLEO</name>